<sequence length="200" mass="22083">MTHKSNKGRNGGSKGRTADAEGYLYSQSQFVAGCDAPVQQRSNLDPFLDMTHNSNGKEIIVPGQNDATMAEPDVSSTKDKPGWINGENTDLIPAGETEDELEPAEESMHELKPAEVRVDELDELSEISDTEDGTGLAAGRNGLFQPKEKFITNSIWVGFTPNLNRPYRSPFQAHSHQEYQEGVSKEVLVVHGKKEFNKNH</sequence>
<feature type="region of interest" description="Disordered" evidence="1">
    <location>
        <begin position="55"/>
        <end position="113"/>
    </location>
</feature>
<reference evidence="2 3" key="1">
    <citation type="journal article" date="2011" name="Nat. Genet.">
        <title>The genome of the mesopolyploid crop species Brassica rapa.</title>
        <authorList>
            <consortium name="Brassica rapa Genome Sequencing Project Consortium"/>
            <person name="Wang X."/>
            <person name="Wang H."/>
            <person name="Wang J."/>
            <person name="Sun R."/>
            <person name="Wu J."/>
            <person name="Liu S."/>
            <person name="Bai Y."/>
            <person name="Mun J.H."/>
            <person name="Bancroft I."/>
            <person name="Cheng F."/>
            <person name="Huang S."/>
            <person name="Li X."/>
            <person name="Hua W."/>
            <person name="Wang J."/>
            <person name="Wang X."/>
            <person name="Freeling M."/>
            <person name="Pires J.C."/>
            <person name="Paterson A.H."/>
            <person name="Chalhoub B."/>
            <person name="Wang B."/>
            <person name="Hayward A."/>
            <person name="Sharpe A.G."/>
            <person name="Park B.S."/>
            <person name="Weisshaar B."/>
            <person name="Liu B."/>
            <person name="Li B."/>
            <person name="Liu B."/>
            <person name="Tong C."/>
            <person name="Song C."/>
            <person name="Duran C."/>
            <person name="Peng C."/>
            <person name="Geng C."/>
            <person name="Koh C."/>
            <person name="Lin C."/>
            <person name="Edwards D."/>
            <person name="Mu D."/>
            <person name="Shen D."/>
            <person name="Soumpourou E."/>
            <person name="Li F."/>
            <person name="Fraser F."/>
            <person name="Conant G."/>
            <person name="Lassalle G."/>
            <person name="King G.J."/>
            <person name="Bonnema G."/>
            <person name="Tang H."/>
            <person name="Wang H."/>
            <person name="Belcram H."/>
            <person name="Zhou H."/>
            <person name="Hirakawa H."/>
            <person name="Abe H."/>
            <person name="Guo H."/>
            <person name="Wang H."/>
            <person name="Jin H."/>
            <person name="Parkin I.A."/>
            <person name="Batley J."/>
            <person name="Kim J.S."/>
            <person name="Just J."/>
            <person name="Li J."/>
            <person name="Xu J."/>
            <person name="Deng J."/>
            <person name="Kim J.A."/>
            <person name="Li J."/>
            <person name="Yu J."/>
            <person name="Meng J."/>
            <person name="Wang J."/>
            <person name="Min J."/>
            <person name="Poulain J."/>
            <person name="Wang J."/>
            <person name="Hatakeyama K."/>
            <person name="Wu K."/>
            <person name="Wang L."/>
            <person name="Fang L."/>
            <person name="Trick M."/>
            <person name="Links M.G."/>
            <person name="Zhao M."/>
            <person name="Jin M."/>
            <person name="Ramchiary N."/>
            <person name="Drou N."/>
            <person name="Berkman P.J."/>
            <person name="Cai Q."/>
            <person name="Huang Q."/>
            <person name="Li R."/>
            <person name="Tabata S."/>
            <person name="Cheng S."/>
            <person name="Zhang S."/>
            <person name="Zhang S."/>
            <person name="Huang S."/>
            <person name="Sato S."/>
            <person name="Sun S."/>
            <person name="Kwon S.J."/>
            <person name="Choi S.R."/>
            <person name="Lee T.H."/>
            <person name="Fan W."/>
            <person name="Zhao X."/>
            <person name="Tan X."/>
            <person name="Xu X."/>
            <person name="Wang Y."/>
            <person name="Qiu Y."/>
            <person name="Yin Y."/>
            <person name="Li Y."/>
            <person name="Du Y."/>
            <person name="Liao Y."/>
            <person name="Lim Y."/>
            <person name="Narusaka Y."/>
            <person name="Wang Y."/>
            <person name="Wang Z."/>
            <person name="Li Z."/>
            <person name="Wang Z."/>
            <person name="Xiong Z."/>
            <person name="Zhang Z."/>
        </authorList>
    </citation>
    <scope>NUCLEOTIDE SEQUENCE [LARGE SCALE GENOMIC DNA]</scope>
    <source>
        <strain evidence="2 3">cv. Chiifu-401-42</strain>
    </source>
</reference>
<dbReference type="STRING" id="51351.M4DFA4"/>
<dbReference type="Proteomes" id="UP000011750">
    <property type="component" value="Chromosome A07"/>
</dbReference>
<evidence type="ECO:0000256" key="1">
    <source>
        <dbReference type="SAM" id="MobiDB-lite"/>
    </source>
</evidence>
<reference evidence="2" key="3">
    <citation type="submission" date="2023-03" db="UniProtKB">
        <authorList>
            <consortium name="EnsemblPlants"/>
        </authorList>
    </citation>
    <scope>IDENTIFICATION</scope>
    <source>
        <strain evidence="2">cv. Chiifu-401-42</strain>
    </source>
</reference>
<evidence type="ECO:0000313" key="3">
    <source>
        <dbReference type="Proteomes" id="UP000011750"/>
    </source>
</evidence>
<dbReference type="AlphaFoldDB" id="M4DFA4"/>
<dbReference type="Gramene" id="Bra015176.1">
    <property type="protein sequence ID" value="Bra015176.1-P"/>
    <property type="gene ID" value="Bra015176"/>
</dbReference>
<accession>M4DFA4</accession>
<keyword evidence="3" id="KW-1185">Reference proteome</keyword>
<proteinExistence type="predicted"/>
<dbReference type="InParanoid" id="M4DFA4"/>
<feature type="region of interest" description="Disordered" evidence="1">
    <location>
        <begin position="1"/>
        <end position="20"/>
    </location>
</feature>
<name>M4DFA4_BRACM</name>
<dbReference type="PROSITE" id="PS51257">
    <property type="entry name" value="PROKAR_LIPOPROTEIN"/>
    <property type="match status" value="1"/>
</dbReference>
<dbReference type="HOGENOM" id="CLU_1367932_0_0_1"/>
<feature type="compositionally biased region" description="Acidic residues" evidence="1">
    <location>
        <begin position="96"/>
        <end position="105"/>
    </location>
</feature>
<protein>
    <submittedName>
        <fullName evidence="2">Uncharacterized protein</fullName>
    </submittedName>
</protein>
<organism evidence="2 3">
    <name type="scientific">Brassica campestris</name>
    <name type="common">Field mustard</name>
    <dbReference type="NCBI Taxonomy" id="3711"/>
    <lineage>
        <taxon>Eukaryota</taxon>
        <taxon>Viridiplantae</taxon>
        <taxon>Streptophyta</taxon>
        <taxon>Embryophyta</taxon>
        <taxon>Tracheophyta</taxon>
        <taxon>Spermatophyta</taxon>
        <taxon>Magnoliopsida</taxon>
        <taxon>eudicotyledons</taxon>
        <taxon>Gunneridae</taxon>
        <taxon>Pentapetalae</taxon>
        <taxon>rosids</taxon>
        <taxon>malvids</taxon>
        <taxon>Brassicales</taxon>
        <taxon>Brassicaceae</taxon>
        <taxon>Brassiceae</taxon>
        <taxon>Brassica</taxon>
    </lineage>
</organism>
<reference evidence="2 3" key="2">
    <citation type="journal article" date="2018" name="Hortic Res">
        <title>Improved Brassica rapa reference genome by single-molecule sequencing and chromosome conformation capture technologies.</title>
        <authorList>
            <person name="Zhang L."/>
            <person name="Cai X."/>
            <person name="Wu J."/>
            <person name="Liu M."/>
            <person name="Grob S."/>
            <person name="Cheng F."/>
            <person name="Liang J."/>
            <person name="Cai C."/>
            <person name="Liu Z."/>
            <person name="Liu B."/>
            <person name="Wang F."/>
            <person name="Li S."/>
            <person name="Liu F."/>
            <person name="Li X."/>
            <person name="Cheng L."/>
            <person name="Yang W."/>
            <person name="Li M.H."/>
            <person name="Grossniklaus U."/>
            <person name="Zheng H."/>
            <person name="Wang X."/>
        </authorList>
    </citation>
    <scope>NUCLEOTIDE SEQUENCE [LARGE SCALE GENOMIC DNA]</scope>
    <source>
        <strain evidence="2 3">cv. Chiifu-401-42</strain>
    </source>
</reference>
<dbReference type="EnsemblPlants" id="Bra015176.1">
    <property type="protein sequence ID" value="Bra015176.1-P"/>
    <property type="gene ID" value="Bra015176"/>
</dbReference>
<evidence type="ECO:0000313" key="2">
    <source>
        <dbReference type="EnsemblPlants" id="Bra015176.1-P"/>
    </source>
</evidence>